<evidence type="ECO:0000256" key="4">
    <source>
        <dbReference type="ARBA" id="ARBA00022989"/>
    </source>
</evidence>
<name>A0ABM1VUZ0_APLCA</name>
<evidence type="ECO:0000256" key="1">
    <source>
        <dbReference type="ARBA" id="ARBA00004370"/>
    </source>
</evidence>
<dbReference type="PANTHER" id="PTHR46730:SF1">
    <property type="entry name" value="PLAT DOMAIN-CONTAINING PROTEIN"/>
    <property type="match status" value="1"/>
</dbReference>
<evidence type="ECO:0000313" key="8">
    <source>
        <dbReference type="RefSeq" id="XP_035826232.1"/>
    </source>
</evidence>
<keyword evidence="5" id="KW-0472">Membrane</keyword>
<keyword evidence="4" id="KW-1133">Transmembrane helix</keyword>
<feature type="domain" description="PKD/REJ-like" evidence="6">
    <location>
        <begin position="6"/>
        <end position="245"/>
    </location>
</feature>
<evidence type="ECO:0000256" key="2">
    <source>
        <dbReference type="ARBA" id="ARBA00022692"/>
    </source>
</evidence>
<dbReference type="Pfam" id="PF02010">
    <property type="entry name" value="REJ"/>
    <property type="match status" value="1"/>
</dbReference>
<keyword evidence="7" id="KW-1185">Reference proteome</keyword>
<evidence type="ECO:0000259" key="6">
    <source>
        <dbReference type="Pfam" id="PF02010"/>
    </source>
</evidence>
<proteinExistence type="predicted"/>
<sequence length="284" mass="32021">MLPQHRITANLKKGTRTVSAQILLDVVSGNPPQVAIIPSSGSVYYQMSNGYKVLKSSRLGLDCVCMDCSASDVITYQWKVMMADYRWPDNWRPLEQVDVLDRVLGYESKQISIEASLFETFNSQQMRAECVLTRAGEWGKVASDLMVNNPPAPGTCTVSPFNRTITSEEAWTISVDSWSDEDGIDEYQFFIHTDEDTVDKQITSVKTEQGTLSIQVSLSEGPHYLNYKQTIIVKVRDMLGSIQEYDCGQVVFFYCCVFSQHGYHVICISTKTAAHVSFERFDIL</sequence>
<keyword evidence="3" id="KW-0677">Repeat</keyword>
<gene>
    <name evidence="8" type="primary">LOC118477165</name>
</gene>
<keyword evidence="2" id="KW-0812">Transmembrane</keyword>
<accession>A0ABM1VUZ0</accession>
<dbReference type="PANTHER" id="PTHR46730">
    <property type="entry name" value="POLYCYSTIN-1"/>
    <property type="match status" value="1"/>
</dbReference>
<dbReference type="GeneID" id="118477165"/>
<dbReference type="InterPro" id="IPR002859">
    <property type="entry name" value="PKD/REJ-like"/>
</dbReference>
<dbReference type="Proteomes" id="UP000694888">
    <property type="component" value="Unplaced"/>
</dbReference>
<organism evidence="7 8">
    <name type="scientific">Aplysia californica</name>
    <name type="common">California sea hare</name>
    <dbReference type="NCBI Taxonomy" id="6500"/>
    <lineage>
        <taxon>Eukaryota</taxon>
        <taxon>Metazoa</taxon>
        <taxon>Spiralia</taxon>
        <taxon>Lophotrochozoa</taxon>
        <taxon>Mollusca</taxon>
        <taxon>Gastropoda</taxon>
        <taxon>Heterobranchia</taxon>
        <taxon>Euthyneura</taxon>
        <taxon>Tectipleura</taxon>
        <taxon>Aplysiida</taxon>
        <taxon>Aplysioidea</taxon>
        <taxon>Aplysiidae</taxon>
        <taxon>Aplysia</taxon>
    </lineage>
</organism>
<evidence type="ECO:0000256" key="3">
    <source>
        <dbReference type="ARBA" id="ARBA00022737"/>
    </source>
</evidence>
<evidence type="ECO:0000313" key="7">
    <source>
        <dbReference type="Proteomes" id="UP000694888"/>
    </source>
</evidence>
<reference evidence="8" key="1">
    <citation type="submission" date="2025-08" db="UniProtKB">
        <authorList>
            <consortium name="RefSeq"/>
        </authorList>
    </citation>
    <scope>IDENTIFICATION</scope>
</reference>
<comment type="subcellular location">
    <subcellularLocation>
        <location evidence="1">Membrane</location>
    </subcellularLocation>
</comment>
<dbReference type="RefSeq" id="XP_035826232.1">
    <property type="nucleotide sequence ID" value="XM_035970339.1"/>
</dbReference>
<protein>
    <submittedName>
        <fullName evidence="8">Uncharacterized protein LOC118477165</fullName>
    </submittedName>
</protein>
<evidence type="ECO:0000256" key="5">
    <source>
        <dbReference type="ARBA" id="ARBA00023136"/>
    </source>
</evidence>